<dbReference type="InterPro" id="IPR036366">
    <property type="entry name" value="PGBDSf"/>
</dbReference>
<feature type="signal peptide" evidence="1">
    <location>
        <begin position="1"/>
        <end position="27"/>
    </location>
</feature>
<dbReference type="EMBL" id="SJKA01000001">
    <property type="protein sequence ID" value="TCC42999.1"/>
    <property type="molecule type" value="Genomic_DNA"/>
</dbReference>
<dbReference type="InterPro" id="IPR002477">
    <property type="entry name" value="Peptidoglycan-bd-like"/>
</dbReference>
<dbReference type="AlphaFoldDB" id="A0A4R0J9W4"/>
<dbReference type="Pfam" id="PF01471">
    <property type="entry name" value="PG_binding_1"/>
    <property type="match status" value="1"/>
</dbReference>
<evidence type="ECO:0000256" key="1">
    <source>
        <dbReference type="SAM" id="SignalP"/>
    </source>
</evidence>
<keyword evidence="4" id="KW-1185">Reference proteome</keyword>
<protein>
    <submittedName>
        <fullName evidence="3">Peptidoglycan-binding protein</fullName>
    </submittedName>
</protein>
<dbReference type="Gene3D" id="1.10.101.10">
    <property type="entry name" value="PGBD-like superfamily/PGBD"/>
    <property type="match status" value="1"/>
</dbReference>
<name>A0A4R0J9W4_9ACTN</name>
<sequence>MKTRILSAVVGIAAVVAGLLVAGPAQASGSYTGRAYVAGSGAMQTDWYDEGVVSVAVHRYSNATCLWQAVLWANGFLAKSEIDGIFGDRTDTATRAFQRANGLSADGSAGRQSWTAAGIISHTFDASGWVNGLYSGPEHAFYVRRSSAGNYQFNIGSGWTWASYNTRTCS</sequence>
<keyword evidence="1" id="KW-0732">Signal</keyword>
<feature type="chain" id="PRO_5020499847" evidence="1">
    <location>
        <begin position="28"/>
        <end position="170"/>
    </location>
</feature>
<dbReference type="InterPro" id="IPR036365">
    <property type="entry name" value="PGBD-like_sf"/>
</dbReference>
<reference evidence="3 4" key="1">
    <citation type="submission" date="2019-02" db="EMBL/GenBank/DDBJ databases">
        <title>Kribbella capetownensis sp. nov. and Kribbella speibonae sp. nov., isolated from soil.</title>
        <authorList>
            <person name="Curtis S.M."/>
            <person name="Norton I."/>
            <person name="Everest G.J."/>
            <person name="Meyers P.R."/>
        </authorList>
    </citation>
    <scope>NUCLEOTIDE SEQUENCE [LARGE SCALE GENOMIC DNA]</scope>
    <source>
        <strain evidence="3 4">DSM 27082</strain>
    </source>
</reference>
<evidence type="ECO:0000313" key="4">
    <source>
        <dbReference type="Proteomes" id="UP000292695"/>
    </source>
</evidence>
<dbReference type="OrthoDB" id="5244994at2"/>
<dbReference type="Proteomes" id="UP000292695">
    <property type="component" value="Unassembled WGS sequence"/>
</dbReference>
<feature type="domain" description="Peptidoglycan binding-like" evidence="2">
    <location>
        <begin position="68"/>
        <end position="116"/>
    </location>
</feature>
<accession>A0A4R0J9W4</accession>
<gene>
    <name evidence="3" type="ORF">E0H50_00445</name>
</gene>
<dbReference type="RefSeq" id="WP_131283570.1">
    <property type="nucleotide sequence ID" value="NZ_SJKA01000001.1"/>
</dbReference>
<proteinExistence type="predicted"/>
<evidence type="ECO:0000259" key="2">
    <source>
        <dbReference type="Pfam" id="PF01471"/>
    </source>
</evidence>
<comment type="caution">
    <text evidence="3">The sequence shown here is derived from an EMBL/GenBank/DDBJ whole genome shotgun (WGS) entry which is preliminary data.</text>
</comment>
<dbReference type="SUPFAM" id="SSF47090">
    <property type="entry name" value="PGBD-like"/>
    <property type="match status" value="1"/>
</dbReference>
<evidence type="ECO:0000313" key="3">
    <source>
        <dbReference type="EMBL" id="TCC42999.1"/>
    </source>
</evidence>
<organism evidence="3 4">
    <name type="scientific">Kribbella sindirgiensis</name>
    <dbReference type="NCBI Taxonomy" id="1124744"/>
    <lineage>
        <taxon>Bacteria</taxon>
        <taxon>Bacillati</taxon>
        <taxon>Actinomycetota</taxon>
        <taxon>Actinomycetes</taxon>
        <taxon>Propionibacteriales</taxon>
        <taxon>Kribbellaceae</taxon>
        <taxon>Kribbella</taxon>
    </lineage>
</organism>